<dbReference type="PANTHER" id="PTHR33112:SF16">
    <property type="entry name" value="HETEROKARYON INCOMPATIBILITY DOMAIN-CONTAINING PROTEIN"/>
    <property type="match status" value="1"/>
</dbReference>
<feature type="domain" description="Heterokaryon incompatibility" evidence="1">
    <location>
        <begin position="169"/>
        <end position="317"/>
    </location>
</feature>
<dbReference type="Proteomes" id="UP001152607">
    <property type="component" value="Unassembled WGS sequence"/>
</dbReference>
<keyword evidence="3" id="KW-1185">Reference proteome</keyword>
<reference evidence="2" key="1">
    <citation type="submission" date="2023-01" db="EMBL/GenBank/DDBJ databases">
        <authorList>
            <person name="Van Ghelder C."/>
            <person name="Rancurel C."/>
        </authorList>
    </citation>
    <scope>NUCLEOTIDE SEQUENCE</scope>
    <source>
        <strain evidence="2">CNCM I-4278</strain>
    </source>
</reference>
<dbReference type="PANTHER" id="PTHR33112">
    <property type="entry name" value="DOMAIN PROTEIN, PUTATIVE-RELATED"/>
    <property type="match status" value="1"/>
</dbReference>
<name>A0A9W4UCH0_9PLEO</name>
<protein>
    <recommendedName>
        <fullName evidence="1">Heterokaryon incompatibility domain-containing protein</fullName>
    </recommendedName>
</protein>
<dbReference type="InterPro" id="IPR010730">
    <property type="entry name" value="HET"/>
</dbReference>
<accession>A0A9W4UCH0</accession>
<dbReference type="AlphaFoldDB" id="A0A9W4UCH0"/>
<evidence type="ECO:0000313" key="3">
    <source>
        <dbReference type="Proteomes" id="UP001152607"/>
    </source>
</evidence>
<proteinExistence type="predicted"/>
<organism evidence="2 3">
    <name type="scientific">Periconia digitata</name>
    <dbReference type="NCBI Taxonomy" id="1303443"/>
    <lineage>
        <taxon>Eukaryota</taxon>
        <taxon>Fungi</taxon>
        <taxon>Dikarya</taxon>
        <taxon>Ascomycota</taxon>
        <taxon>Pezizomycotina</taxon>
        <taxon>Dothideomycetes</taxon>
        <taxon>Pleosporomycetidae</taxon>
        <taxon>Pleosporales</taxon>
        <taxon>Massarineae</taxon>
        <taxon>Periconiaceae</taxon>
        <taxon>Periconia</taxon>
    </lineage>
</organism>
<dbReference type="OrthoDB" id="2958217at2759"/>
<evidence type="ECO:0000313" key="2">
    <source>
        <dbReference type="EMBL" id="CAI6333159.1"/>
    </source>
</evidence>
<dbReference type="Pfam" id="PF06985">
    <property type="entry name" value="HET"/>
    <property type="match status" value="1"/>
</dbReference>
<comment type="caution">
    <text evidence="2">The sequence shown here is derived from an EMBL/GenBank/DDBJ whole genome shotgun (WGS) entry which is preliminary data.</text>
</comment>
<gene>
    <name evidence="2" type="ORF">PDIGIT_LOCUS6195</name>
</gene>
<evidence type="ECO:0000259" key="1">
    <source>
        <dbReference type="Pfam" id="PF06985"/>
    </source>
</evidence>
<sequence length="629" mass="71689">MACNTCRAIFEILGTGATPRKLKHSQEGIEFGSREGCIFCMNFSQHNLVSPELEVLFQTVDSALLPSPLADGNLHLGVILSDRGIDSIYNHTFTLLRNDMNEHSYIPPNSTGHDEAISLAGSWLKTCLTSHEKCKIEKGPPFMPPRLLDLQSDGIKLVDTSTLRYPLHYITLSYCWGSEANNLRLCSDNKQEMEECIHLDALPKTFRDAVHTSRHLGYNYLWIDALCIVQEGCGSKEDWREHVKIMGRIYQYATLNLSADASSTAREGLFRDRNRNQLVTPRGVITQGRFKGNYVIHSNYGYEYEPPLNLRGWHLQERLLSSRVLHFGREQLEWECGESSTISERYPFALNESTVQSGTHWSKAFNMMQEGHSTALTNFLEHIMDYTNRKLTYPISDKFAGFSAIAEHFSKTLEQPCYAGFLKNSLPFALLWNMDREEDSIELTYESPSTVFRAPSWSWASSDTPVSFYNFNHFDKMIIGGYKCISLAEIKSLQVLPSDPSNVFGQLDHATLTLNAPTSPCSWNKPCGSRYLDELNTPDFPIPNDKTLVRTTVEFDNTMYASLPFDEVRAVAIYTQFHEQWNATLLYVLLLRQTSTEYRRVGVGRLEWPYEKSNEARLLGLSKEKLSMI</sequence>
<dbReference type="EMBL" id="CAOQHR010000004">
    <property type="protein sequence ID" value="CAI6333159.1"/>
    <property type="molecule type" value="Genomic_DNA"/>
</dbReference>